<accession>A0AAD4Y0L9</accession>
<evidence type="ECO:0000313" key="1">
    <source>
        <dbReference type="EMBL" id="KAI4529602.1"/>
    </source>
</evidence>
<reference evidence="1" key="1">
    <citation type="submission" date="2022-03" db="EMBL/GenBank/DDBJ databases">
        <title>Genomic analyses of argali, domestic sheep and their hybrids provide insights into chromosomal evolution, heterosis and genetic basis of agronomic traits.</title>
        <authorList>
            <person name="Li M."/>
        </authorList>
    </citation>
    <scope>NUCLEOTIDE SEQUENCE</scope>
    <source>
        <strain evidence="1">CAU-MHL-2022a</strain>
        <tissue evidence="1">Skin</tissue>
    </source>
</reference>
<sequence>MTRSVTSQLRHIQLSTFYASDVVLDTHNWMDPRKEVEMIFYGEPPKIIFENSSSKSKMINTLLQEVDVWKILKAVNIDGLLVETLGISSRVVRKVIVAGGKIDGVEVDGEIMRFVINFFIYSRSKGNMDELLQKWDLLFKRKLSETGDTVPYCENSLNYSSNESCIVYENYTSYCEVRVGKKVSLEIYRPLKKPGTILQHDIGEYRGVIYECQERFFFCFYFTLSMKGRAETIQLVFSVLRFPDDRTM</sequence>
<dbReference type="Proteomes" id="UP001214576">
    <property type="component" value="Unassembled WGS sequence"/>
</dbReference>
<gene>
    <name evidence="1" type="ORF">MG293_020280</name>
</gene>
<dbReference type="AlphaFoldDB" id="A0AAD4Y0L9"/>
<comment type="caution">
    <text evidence="1">The sequence shown here is derived from an EMBL/GenBank/DDBJ whole genome shotgun (WGS) entry which is preliminary data.</text>
</comment>
<evidence type="ECO:0000313" key="2">
    <source>
        <dbReference type="Proteomes" id="UP001214576"/>
    </source>
</evidence>
<dbReference type="EMBL" id="JAKZEL010000027">
    <property type="protein sequence ID" value="KAI4529602.1"/>
    <property type="molecule type" value="Genomic_DNA"/>
</dbReference>
<protein>
    <submittedName>
        <fullName evidence="1">Uncharacterized protein</fullName>
    </submittedName>
</protein>
<organism evidence="1 2">
    <name type="scientific">Ovis ammon polii</name>
    <dbReference type="NCBI Taxonomy" id="230172"/>
    <lineage>
        <taxon>Eukaryota</taxon>
        <taxon>Metazoa</taxon>
        <taxon>Chordata</taxon>
        <taxon>Craniata</taxon>
        <taxon>Vertebrata</taxon>
        <taxon>Euteleostomi</taxon>
        <taxon>Mammalia</taxon>
        <taxon>Eutheria</taxon>
        <taxon>Laurasiatheria</taxon>
        <taxon>Artiodactyla</taxon>
        <taxon>Ruminantia</taxon>
        <taxon>Pecora</taxon>
        <taxon>Bovidae</taxon>
        <taxon>Caprinae</taxon>
        <taxon>Ovis</taxon>
    </lineage>
</organism>
<proteinExistence type="predicted"/>
<keyword evidence="2" id="KW-1185">Reference proteome</keyword>
<name>A0AAD4Y0L9_OVIAM</name>